<dbReference type="Gene3D" id="3.40.640.10">
    <property type="entry name" value="Type I PLP-dependent aspartate aminotransferase-like (Major domain)"/>
    <property type="match status" value="1"/>
</dbReference>
<evidence type="ECO:0000256" key="2">
    <source>
        <dbReference type="ARBA" id="ARBA00009533"/>
    </source>
</evidence>
<evidence type="ECO:0000313" key="8">
    <source>
        <dbReference type="Proteomes" id="UP001470023"/>
    </source>
</evidence>
<organism evidence="7 8">
    <name type="scientific">Streptomyces sp. 900105245</name>
    <dbReference type="NCBI Taxonomy" id="3154379"/>
    <lineage>
        <taxon>Bacteria</taxon>
        <taxon>Bacillati</taxon>
        <taxon>Actinomycetota</taxon>
        <taxon>Actinomycetes</taxon>
        <taxon>Kitasatosporales</taxon>
        <taxon>Streptomycetaceae</taxon>
        <taxon>Streptomyces</taxon>
    </lineage>
</organism>
<dbReference type="InterPro" id="IPR015421">
    <property type="entry name" value="PyrdxlP-dep_Trfase_major"/>
</dbReference>
<keyword evidence="8" id="KW-1185">Reference proteome</keyword>
<proteinExistence type="inferred from homology"/>
<evidence type="ECO:0000256" key="4">
    <source>
        <dbReference type="ARBA" id="ARBA00022898"/>
    </source>
</evidence>
<comment type="caution">
    <text evidence="7">The sequence shown here is derived from an EMBL/GenBank/DDBJ whole genome shotgun (WGS) entry which is preliminary data.</text>
</comment>
<protein>
    <submittedName>
        <fullName evidence="7">Pyridoxal-dependent decarboxylase</fullName>
    </submittedName>
</protein>
<reference evidence="7 8" key="1">
    <citation type="submission" date="2024-06" db="EMBL/GenBank/DDBJ databases">
        <title>The Natural Products Discovery Center: Release of the First 8490 Sequenced Strains for Exploring Actinobacteria Biosynthetic Diversity.</title>
        <authorList>
            <person name="Kalkreuter E."/>
            <person name="Kautsar S.A."/>
            <person name="Yang D."/>
            <person name="Bader C.D."/>
            <person name="Teijaro C.N."/>
            <person name="Fluegel L."/>
            <person name="Davis C.M."/>
            <person name="Simpson J.R."/>
            <person name="Lauterbach L."/>
            <person name="Steele A.D."/>
            <person name="Gui C."/>
            <person name="Meng S."/>
            <person name="Li G."/>
            <person name="Viehrig K."/>
            <person name="Ye F."/>
            <person name="Su P."/>
            <person name="Kiefer A.F."/>
            <person name="Nichols A."/>
            <person name="Cepeda A.J."/>
            <person name="Yan W."/>
            <person name="Fan B."/>
            <person name="Jiang Y."/>
            <person name="Adhikari A."/>
            <person name="Zheng C.-J."/>
            <person name="Schuster L."/>
            <person name="Cowan T.M."/>
            <person name="Smanski M.J."/>
            <person name="Chevrette M.G."/>
            <person name="De Carvalho L.P.S."/>
            <person name="Shen B."/>
        </authorList>
    </citation>
    <scope>NUCLEOTIDE SEQUENCE [LARGE SCALE GENOMIC DNA]</scope>
    <source>
        <strain evidence="7 8">NPDC001166</strain>
    </source>
</reference>
<dbReference type="PANTHER" id="PTHR11999:SF70">
    <property type="entry name" value="MIP05841P"/>
    <property type="match status" value="1"/>
</dbReference>
<dbReference type="PANTHER" id="PTHR11999">
    <property type="entry name" value="GROUP II PYRIDOXAL-5-PHOSPHATE DECARBOXYLASE"/>
    <property type="match status" value="1"/>
</dbReference>
<dbReference type="RefSeq" id="WP_352066209.1">
    <property type="nucleotide sequence ID" value="NZ_JBEPAZ010000105.1"/>
</dbReference>
<dbReference type="EMBL" id="JBEPAZ010000105">
    <property type="protein sequence ID" value="MER6434367.1"/>
    <property type="molecule type" value="Genomic_DNA"/>
</dbReference>
<evidence type="ECO:0000256" key="3">
    <source>
        <dbReference type="ARBA" id="ARBA00022793"/>
    </source>
</evidence>
<dbReference type="InterPro" id="IPR002129">
    <property type="entry name" value="PyrdxlP-dep_de-COase"/>
</dbReference>
<keyword evidence="5 6" id="KW-0456">Lyase</keyword>
<dbReference type="Gene3D" id="3.90.1150.170">
    <property type="match status" value="1"/>
</dbReference>
<dbReference type="Gene3D" id="3.90.1150.10">
    <property type="entry name" value="Aspartate Aminotransferase, domain 1"/>
    <property type="match status" value="1"/>
</dbReference>
<keyword evidence="3" id="KW-0210">Decarboxylase</keyword>
<dbReference type="Proteomes" id="UP001470023">
    <property type="component" value="Unassembled WGS sequence"/>
</dbReference>
<comment type="cofactor">
    <cofactor evidence="1 6">
        <name>pyridoxal 5'-phosphate</name>
        <dbReference type="ChEBI" id="CHEBI:597326"/>
    </cofactor>
</comment>
<dbReference type="SUPFAM" id="SSF53383">
    <property type="entry name" value="PLP-dependent transferases"/>
    <property type="match status" value="1"/>
</dbReference>
<comment type="similarity">
    <text evidence="2 6">Belongs to the group II decarboxylase family.</text>
</comment>
<evidence type="ECO:0000313" key="7">
    <source>
        <dbReference type="EMBL" id="MER6434367.1"/>
    </source>
</evidence>
<dbReference type="InterPro" id="IPR015422">
    <property type="entry name" value="PyrdxlP-dep_Trfase_small"/>
</dbReference>
<sequence>MSLQQRARLRESPLGRKGEELGRVLDFVCEEIAPFPTGNGHPAFFAWVNSPPAPAGVIAELLACAINVTCGMGENALMDLERGTVRMLAALAGLPETTGGVLTSGGSMANLLALASARTWFLTRRGSGDGAAYDRDHARLTLYYSAQAHMSVAKAAACIGLPSHRLRPVAADAHDRLDPAALRTAVTDDLDAGLLPFCTVTTLGTTATGAVDPLEPVTDLCRRTGMWHHADGAWGGLGAAVPALAPLYRGVGSVDSLTVDPHKTLSVPVGCGALLVPDPEHLHTAFAHRASYLTAGEPDALPWLSHATIELTRPGTRALALWATLNHLGHDGVTALIEHSLTLADQLCQKITAQPRLELLPSGPWPVACFSITAPDNGDQEELHARVAHRVQARGRAYLATVAVHDRTVLRACLCNYRTTTNDLDLLIHEVLHAADADHSPPTAASAQPPHHR</sequence>
<keyword evidence="4 6" id="KW-0663">Pyridoxal phosphate</keyword>
<accession>A0ABV1UKW0</accession>
<dbReference type="InterPro" id="IPR015424">
    <property type="entry name" value="PyrdxlP-dep_Trfase"/>
</dbReference>
<name>A0ABV1UKW0_9ACTN</name>
<dbReference type="InterPro" id="IPR010977">
    <property type="entry name" value="Aromatic_deC"/>
</dbReference>
<evidence type="ECO:0000256" key="1">
    <source>
        <dbReference type="ARBA" id="ARBA00001933"/>
    </source>
</evidence>
<evidence type="ECO:0000256" key="6">
    <source>
        <dbReference type="RuleBase" id="RU000382"/>
    </source>
</evidence>
<gene>
    <name evidence="7" type="ORF">ABT272_43020</name>
</gene>
<evidence type="ECO:0000256" key="5">
    <source>
        <dbReference type="ARBA" id="ARBA00023239"/>
    </source>
</evidence>
<dbReference type="Pfam" id="PF00282">
    <property type="entry name" value="Pyridoxal_deC"/>
    <property type="match status" value="1"/>
</dbReference>